<dbReference type="WBParaSite" id="SVE_0248800.1">
    <property type="protein sequence ID" value="SVE_0248800.1"/>
    <property type="gene ID" value="SVE_0248800"/>
</dbReference>
<evidence type="ECO:0000259" key="3">
    <source>
        <dbReference type="PROSITE" id="PS50999"/>
    </source>
</evidence>
<keyword evidence="4" id="KW-1185">Reference proteome</keyword>
<comment type="subcellular location">
    <subcellularLocation>
        <location evidence="1">Membrane</location>
        <topology evidence="1">Multi-pass membrane protein</topology>
    </subcellularLocation>
</comment>
<evidence type="ECO:0000313" key="5">
    <source>
        <dbReference type="WBParaSite" id="SVE_0248800.1"/>
    </source>
</evidence>
<evidence type="ECO:0000256" key="1">
    <source>
        <dbReference type="ARBA" id="ARBA00004141"/>
    </source>
</evidence>
<dbReference type="GO" id="GO:0016020">
    <property type="term" value="C:membrane"/>
    <property type="evidence" value="ECO:0007669"/>
    <property type="project" value="UniProtKB-SubCell"/>
</dbReference>
<protein>
    <submittedName>
        <fullName evidence="5">COX2_TM domain-containing protein</fullName>
    </submittedName>
</protein>
<dbReference type="SUPFAM" id="SSF81321">
    <property type="entry name" value="Family A G protein-coupled receptor-like"/>
    <property type="match status" value="1"/>
</dbReference>
<accession>A0A0K0F121</accession>
<name>A0A0K0F121_STRVS</name>
<evidence type="ECO:0000256" key="2">
    <source>
        <dbReference type="SAM" id="Phobius"/>
    </source>
</evidence>
<organism evidence="4 5">
    <name type="scientific">Strongyloides venezuelensis</name>
    <name type="common">Threadworm</name>
    <dbReference type="NCBI Taxonomy" id="75913"/>
    <lineage>
        <taxon>Eukaryota</taxon>
        <taxon>Metazoa</taxon>
        <taxon>Ecdysozoa</taxon>
        <taxon>Nematoda</taxon>
        <taxon>Chromadorea</taxon>
        <taxon>Rhabditida</taxon>
        <taxon>Tylenchina</taxon>
        <taxon>Panagrolaimomorpha</taxon>
        <taxon>Strongyloidoidea</taxon>
        <taxon>Strongyloididae</taxon>
        <taxon>Strongyloides</taxon>
    </lineage>
</organism>
<dbReference type="Gene3D" id="1.20.1070.10">
    <property type="entry name" value="Rhodopsin 7-helix transmembrane proteins"/>
    <property type="match status" value="1"/>
</dbReference>
<dbReference type="Proteomes" id="UP000035680">
    <property type="component" value="Unassembled WGS sequence"/>
</dbReference>
<keyword evidence="2" id="KW-0472">Membrane</keyword>
<feature type="transmembrane region" description="Helical" evidence="2">
    <location>
        <begin position="47"/>
        <end position="68"/>
    </location>
</feature>
<reference evidence="5" key="2">
    <citation type="submission" date="2015-08" db="UniProtKB">
        <authorList>
            <consortium name="WormBaseParasite"/>
        </authorList>
    </citation>
    <scope>IDENTIFICATION</scope>
</reference>
<feature type="transmembrane region" description="Helical" evidence="2">
    <location>
        <begin position="6"/>
        <end position="26"/>
    </location>
</feature>
<keyword evidence="2" id="KW-1133">Transmembrane helix</keyword>
<dbReference type="PROSITE" id="PS50999">
    <property type="entry name" value="COX2_TM"/>
    <property type="match status" value="1"/>
</dbReference>
<reference evidence="4" key="1">
    <citation type="submission" date="2014-07" db="EMBL/GenBank/DDBJ databases">
        <authorList>
            <person name="Martin A.A"/>
            <person name="De Silva N."/>
        </authorList>
    </citation>
    <scope>NUCLEOTIDE SEQUENCE</scope>
</reference>
<sequence>MEVIHFNSFVIFILPIILIFINYLIYQYVAKKMSNNNKSKIAECRKILKGLIVQGLFTLIFQIPSLFYTLYSSMTFNFIDYLEIPIEFLHYTGYSLYVFCTMIAIKDFRIMMLKDFGINNKIKPNFVHNSPIISKFVLN</sequence>
<feature type="transmembrane region" description="Helical" evidence="2">
    <location>
        <begin position="88"/>
        <end position="105"/>
    </location>
</feature>
<dbReference type="InterPro" id="IPR011759">
    <property type="entry name" value="Cyt_c_oxidase_su2_TM_dom"/>
</dbReference>
<evidence type="ECO:0000313" key="4">
    <source>
        <dbReference type="Proteomes" id="UP000035680"/>
    </source>
</evidence>
<dbReference type="AlphaFoldDB" id="A0A0K0F121"/>
<feature type="domain" description="Cytochrome oxidase subunit II transmembrane region profile" evidence="3">
    <location>
        <begin position="1"/>
        <end position="83"/>
    </location>
</feature>
<proteinExistence type="predicted"/>
<dbReference type="GO" id="GO:0022900">
    <property type="term" value="P:electron transport chain"/>
    <property type="evidence" value="ECO:0007669"/>
    <property type="project" value="InterPro"/>
</dbReference>
<keyword evidence="2" id="KW-0812">Transmembrane</keyword>